<dbReference type="EMBL" id="BKCJ011500059">
    <property type="protein sequence ID" value="GFD38408.1"/>
    <property type="molecule type" value="Genomic_DNA"/>
</dbReference>
<sequence>AYFDVVDDNEPPALDLKHMVRVKYGSTIKAKEDIEVSMQMERVMSAGILKHSGHENATTPTAGGGSQ</sequence>
<organism evidence="2">
    <name type="scientific">Tanacetum cinerariifolium</name>
    <name type="common">Dalmatian daisy</name>
    <name type="synonym">Chrysanthemum cinerariifolium</name>
    <dbReference type="NCBI Taxonomy" id="118510"/>
    <lineage>
        <taxon>Eukaryota</taxon>
        <taxon>Viridiplantae</taxon>
        <taxon>Streptophyta</taxon>
        <taxon>Embryophyta</taxon>
        <taxon>Tracheophyta</taxon>
        <taxon>Spermatophyta</taxon>
        <taxon>Magnoliopsida</taxon>
        <taxon>eudicotyledons</taxon>
        <taxon>Gunneridae</taxon>
        <taxon>Pentapetalae</taxon>
        <taxon>asterids</taxon>
        <taxon>campanulids</taxon>
        <taxon>Asterales</taxon>
        <taxon>Asteraceae</taxon>
        <taxon>Asteroideae</taxon>
        <taxon>Anthemideae</taxon>
        <taxon>Anthemidinae</taxon>
        <taxon>Tanacetum</taxon>
    </lineage>
</organism>
<gene>
    <name evidence="2" type="ORF">Tci_910377</name>
</gene>
<evidence type="ECO:0000313" key="2">
    <source>
        <dbReference type="EMBL" id="GFD38408.1"/>
    </source>
</evidence>
<feature type="region of interest" description="Disordered" evidence="1">
    <location>
        <begin position="48"/>
        <end position="67"/>
    </location>
</feature>
<evidence type="ECO:0000256" key="1">
    <source>
        <dbReference type="SAM" id="MobiDB-lite"/>
    </source>
</evidence>
<protein>
    <submittedName>
        <fullName evidence="2">Uncharacterized protein</fullName>
    </submittedName>
</protein>
<feature type="non-terminal residue" evidence="2">
    <location>
        <position position="1"/>
    </location>
</feature>
<reference evidence="2" key="1">
    <citation type="journal article" date="2019" name="Sci. Rep.">
        <title>Draft genome of Tanacetum cinerariifolium, the natural source of mosquito coil.</title>
        <authorList>
            <person name="Yamashiro T."/>
            <person name="Shiraishi A."/>
            <person name="Satake H."/>
            <person name="Nakayama K."/>
        </authorList>
    </citation>
    <scope>NUCLEOTIDE SEQUENCE</scope>
</reference>
<proteinExistence type="predicted"/>
<comment type="caution">
    <text evidence="2">The sequence shown here is derived from an EMBL/GenBank/DDBJ whole genome shotgun (WGS) entry which is preliminary data.</text>
</comment>
<name>A0A699VY43_TANCI</name>
<dbReference type="AlphaFoldDB" id="A0A699VY43"/>
<accession>A0A699VY43</accession>